<accession>A0A8D5UFK4</accession>
<dbReference type="Pfam" id="PF00581">
    <property type="entry name" value="Rhodanese"/>
    <property type="match status" value="1"/>
</dbReference>
<name>A0A8D5UFK4_9BACL</name>
<dbReference type="Gene3D" id="3.40.250.10">
    <property type="entry name" value="Rhodanese-like domain"/>
    <property type="match status" value="1"/>
</dbReference>
<reference evidence="2" key="1">
    <citation type="journal article" date="2013" name="Int. J. Syst. Evol. Microbiol.">
        <title>Polycladomyces abyssicola gen. nov., sp. nov., a thermophilic filamentous bacterium isolated from hemipelagic sediment.</title>
        <authorList>
            <person name="Tsubouchi T."/>
            <person name="Shimane Y."/>
            <person name="Mori K."/>
            <person name="Usui K."/>
            <person name="Hiraki T."/>
            <person name="Tame A."/>
            <person name="Uematsu K."/>
            <person name="Maruyama T."/>
            <person name="Hatada Y."/>
        </authorList>
    </citation>
    <scope>NUCLEOTIDE SEQUENCE</scope>
    <source>
        <strain evidence="2">JIR-001</strain>
    </source>
</reference>
<dbReference type="InterPro" id="IPR050229">
    <property type="entry name" value="GlpE_sulfurtransferase"/>
</dbReference>
<dbReference type="CDD" id="cd00158">
    <property type="entry name" value="RHOD"/>
    <property type="match status" value="1"/>
</dbReference>
<reference evidence="2" key="2">
    <citation type="journal article" date="2021" name="Microbiol. Resour. Announc.">
        <title>Complete Genome Sequence of Polycladomyces abyssicola JIR-001T, Isolated from Hemipelagic Sediment in Deep Seawater.</title>
        <authorList>
            <person name="Tsubouchi T."/>
            <person name="Kaneko Y."/>
        </authorList>
    </citation>
    <scope>NUCLEOTIDE SEQUENCE</scope>
    <source>
        <strain evidence="2">JIR-001</strain>
    </source>
</reference>
<dbReference type="PROSITE" id="PS50206">
    <property type="entry name" value="RHODANESE_3"/>
    <property type="match status" value="1"/>
</dbReference>
<dbReference type="Proteomes" id="UP000677436">
    <property type="component" value="Chromosome"/>
</dbReference>
<protein>
    <recommendedName>
        <fullName evidence="1">Rhodanese domain-containing protein</fullName>
    </recommendedName>
</protein>
<evidence type="ECO:0000313" key="3">
    <source>
        <dbReference type="Proteomes" id="UP000677436"/>
    </source>
</evidence>
<dbReference type="PANTHER" id="PTHR43031:SF1">
    <property type="entry name" value="PYRIDINE NUCLEOTIDE-DISULPHIDE OXIDOREDUCTASE"/>
    <property type="match status" value="1"/>
</dbReference>
<dbReference type="RefSeq" id="WP_212772633.1">
    <property type="nucleotide sequence ID" value="NZ_AP024601.1"/>
</dbReference>
<dbReference type="EMBL" id="AP024601">
    <property type="protein sequence ID" value="BCU82280.1"/>
    <property type="molecule type" value="Genomic_DNA"/>
</dbReference>
<dbReference type="InterPro" id="IPR001763">
    <property type="entry name" value="Rhodanese-like_dom"/>
</dbReference>
<dbReference type="SUPFAM" id="SSF52821">
    <property type="entry name" value="Rhodanese/Cell cycle control phosphatase"/>
    <property type="match status" value="1"/>
</dbReference>
<feature type="domain" description="Rhodanese" evidence="1">
    <location>
        <begin position="39"/>
        <end position="124"/>
    </location>
</feature>
<sequence length="126" mass="14339">MGGLVWILVIGLVGWIGMRWIQSHGVKALSPNAFYQLMQQTDSQLIDVRESEEYRDGHIPRAINVPIGRLPHHLPLLSKEKPVLLYCQSGNRSGIAARMLKKQGFKEVYHLRGGLFGWPYQTTRES</sequence>
<evidence type="ECO:0000259" key="1">
    <source>
        <dbReference type="PROSITE" id="PS50206"/>
    </source>
</evidence>
<dbReference type="AlphaFoldDB" id="A0A8D5UFK4"/>
<dbReference type="InterPro" id="IPR036873">
    <property type="entry name" value="Rhodanese-like_dom_sf"/>
</dbReference>
<evidence type="ECO:0000313" key="2">
    <source>
        <dbReference type="EMBL" id="BCU82280.1"/>
    </source>
</evidence>
<dbReference type="SMART" id="SM00450">
    <property type="entry name" value="RHOD"/>
    <property type="match status" value="1"/>
</dbReference>
<proteinExistence type="predicted"/>
<dbReference type="KEGG" id="pabs:JIR001_20630"/>
<keyword evidence="3" id="KW-1185">Reference proteome</keyword>
<organism evidence="2 3">
    <name type="scientific">Polycladomyces abyssicola</name>
    <dbReference type="NCBI Taxonomy" id="1125966"/>
    <lineage>
        <taxon>Bacteria</taxon>
        <taxon>Bacillati</taxon>
        <taxon>Bacillota</taxon>
        <taxon>Bacilli</taxon>
        <taxon>Bacillales</taxon>
        <taxon>Thermoactinomycetaceae</taxon>
        <taxon>Polycladomyces</taxon>
    </lineage>
</organism>
<dbReference type="PANTHER" id="PTHR43031">
    <property type="entry name" value="FAD-DEPENDENT OXIDOREDUCTASE"/>
    <property type="match status" value="1"/>
</dbReference>
<gene>
    <name evidence="2" type="ORF">JIR001_20630</name>
</gene>